<sequence>MEIDDGEGSSSNGDELEELKEARHSAVLDLDFDSEQAAQTICRVVSVDKEPSRSNAVRSYSVNGSHLRM</sequence>
<name>A0A3P6Q904_CYLGO</name>
<keyword evidence="4" id="KW-1185">Reference proteome</keyword>
<dbReference type="Proteomes" id="UP000271889">
    <property type="component" value="Unassembled WGS sequence"/>
</dbReference>
<comment type="similarity">
    <text evidence="1">Belongs to the CTAG/PCC1 family.</text>
</comment>
<dbReference type="Gene3D" id="3.30.310.50">
    <property type="entry name" value="Alpha-D-phosphohexomutase, C-terminal domain"/>
    <property type="match status" value="1"/>
</dbReference>
<accession>A0A3P6Q904</accession>
<organism evidence="3 4">
    <name type="scientific">Cylicostephanus goldi</name>
    <name type="common">Nematode worm</name>
    <dbReference type="NCBI Taxonomy" id="71465"/>
    <lineage>
        <taxon>Eukaryota</taxon>
        <taxon>Metazoa</taxon>
        <taxon>Ecdysozoa</taxon>
        <taxon>Nematoda</taxon>
        <taxon>Chromadorea</taxon>
        <taxon>Rhabditida</taxon>
        <taxon>Rhabditina</taxon>
        <taxon>Rhabditomorpha</taxon>
        <taxon>Strongyloidea</taxon>
        <taxon>Strongylidae</taxon>
        <taxon>Cylicostephanus</taxon>
    </lineage>
</organism>
<dbReference type="InterPro" id="IPR015419">
    <property type="entry name" value="CTAG/Pcc1"/>
</dbReference>
<evidence type="ECO:0000313" key="3">
    <source>
        <dbReference type="EMBL" id="VDK48046.1"/>
    </source>
</evidence>
<dbReference type="EMBL" id="UYRV01002074">
    <property type="protein sequence ID" value="VDK48046.1"/>
    <property type="molecule type" value="Genomic_DNA"/>
</dbReference>
<evidence type="ECO:0000256" key="1">
    <source>
        <dbReference type="ARBA" id="ARBA00007073"/>
    </source>
</evidence>
<dbReference type="Pfam" id="PF09341">
    <property type="entry name" value="Pcc1"/>
    <property type="match status" value="1"/>
</dbReference>
<gene>
    <name evidence="3" type="ORF">CGOC_LOCUS1180</name>
</gene>
<dbReference type="AlphaFoldDB" id="A0A3P6Q904"/>
<evidence type="ECO:0000256" key="2">
    <source>
        <dbReference type="SAM" id="MobiDB-lite"/>
    </source>
</evidence>
<dbReference type="OrthoDB" id="10025739at2759"/>
<evidence type="ECO:0000313" key="4">
    <source>
        <dbReference type="Proteomes" id="UP000271889"/>
    </source>
</evidence>
<feature type="region of interest" description="Disordered" evidence="2">
    <location>
        <begin position="1"/>
        <end position="22"/>
    </location>
</feature>
<reference evidence="3 4" key="1">
    <citation type="submission" date="2018-11" db="EMBL/GenBank/DDBJ databases">
        <authorList>
            <consortium name="Pathogen Informatics"/>
        </authorList>
    </citation>
    <scope>NUCLEOTIDE SEQUENCE [LARGE SCALE GENOMIC DNA]</scope>
</reference>
<proteinExistence type="inferred from homology"/>
<protein>
    <submittedName>
        <fullName evidence="3">Uncharacterized protein</fullName>
    </submittedName>
</protein>